<organism evidence="9 10">
    <name type="scientific">Steinernema glaseri</name>
    <dbReference type="NCBI Taxonomy" id="37863"/>
    <lineage>
        <taxon>Eukaryota</taxon>
        <taxon>Metazoa</taxon>
        <taxon>Ecdysozoa</taxon>
        <taxon>Nematoda</taxon>
        <taxon>Chromadorea</taxon>
        <taxon>Rhabditida</taxon>
        <taxon>Tylenchina</taxon>
        <taxon>Panagrolaimomorpha</taxon>
        <taxon>Strongyloidoidea</taxon>
        <taxon>Steinernematidae</taxon>
        <taxon>Steinernema</taxon>
    </lineage>
</organism>
<comment type="subcellular location">
    <subcellularLocation>
        <location evidence="1">Secreted</location>
    </subcellularLocation>
</comment>
<protein>
    <submittedName>
        <fullName evidence="10">Pepsin-I3 domain-containing protein</fullName>
    </submittedName>
</protein>
<reference evidence="10" key="1">
    <citation type="submission" date="2016-11" db="UniProtKB">
        <authorList>
            <consortium name="WormBaseParasite"/>
        </authorList>
    </citation>
    <scope>IDENTIFICATION</scope>
</reference>
<feature type="signal peptide" evidence="7">
    <location>
        <begin position="1"/>
        <end position="17"/>
    </location>
</feature>
<evidence type="ECO:0000256" key="7">
    <source>
        <dbReference type="SAM" id="SignalP"/>
    </source>
</evidence>
<evidence type="ECO:0000256" key="6">
    <source>
        <dbReference type="SAM" id="Coils"/>
    </source>
</evidence>
<evidence type="ECO:0000313" key="10">
    <source>
        <dbReference type="WBParaSite" id="L893_g426.t1"/>
    </source>
</evidence>
<dbReference type="Proteomes" id="UP000095287">
    <property type="component" value="Unplaced"/>
</dbReference>
<feature type="domain" description="Pepsin inhibitor-3-like repeated" evidence="8">
    <location>
        <begin position="97"/>
        <end position="146"/>
    </location>
</feature>
<keyword evidence="3" id="KW-0964">Secreted</keyword>
<dbReference type="InterPro" id="IPR010480">
    <property type="entry name" value="Pepsin-I3"/>
</dbReference>
<accession>A0A1I8AD94</accession>
<evidence type="ECO:0000256" key="5">
    <source>
        <dbReference type="ARBA" id="ARBA00023157"/>
    </source>
</evidence>
<evidence type="ECO:0000256" key="1">
    <source>
        <dbReference type="ARBA" id="ARBA00004613"/>
    </source>
</evidence>
<dbReference type="Gene3D" id="3.30.1120.50">
    <property type="entry name" value="Pepsin inhibitor-3"/>
    <property type="match status" value="2"/>
</dbReference>
<evidence type="ECO:0000256" key="4">
    <source>
        <dbReference type="ARBA" id="ARBA00022729"/>
    </source>
</evidence>
<proteinExistence type="inferred from homology"/>
<dbReference type="WBParaSite" id="L893_g426.t1">
    <property type="protein sequence ID" value="L893_g426.t1"/>
    <property type="gene ID" value="L893_g426"/>
</dbReference>
<dbReference type="InterPro" id="IPR051901">
    <property type="entry name" value="Protease_Inhibitor_I33"/>
</dbReference>
<keyword evidence="6" id="KW-0175">Coiled coil</keyword>
<name>A0A1I8AD94_9BILA</name>
<feature type="coiled-coil region" evidence="6">
    <location>
        <begin position="50"/>
        <end position="77"/>
    </location>
</feature>
<evidence type="ECO:0000313" key="9">
    <source>
        <dbReference type="Proteomes" id="UP000095287"/>
    </source>
</evidence>
<feature type="chain" id="PRO_5009314582" evidence="7">
    <location>
        <begin position="18"/>
        <end position="186"/>
    </location>
</feature>
<dbReference type="PANTHER" id="PTHR37969">
    <property type="entry name" value="PROTEIN CBG07421-RELATED"/>
    <property type="match status" value="1"/>
</dbReference>
<feature type="domain" description="Pepsin inhibitor-3-like repeated" evidence="8">
    <location>
        <begin position="25"/>
        <end position="73"/>
    </location>
</feature>
<comment type="similarity">
    <text evidence="2">Belongs to the protease inhibitor I33 family.</text>
</comment>
<dbReference type="Pfam" id="PF06394">
    <property type="entry name" value="Pepsin-I3"/>
    <property type="match status" value="2"/>
</dbReference>
<dbReference type="InterPro" id="IPR038412">
    <property type="entry name" value="Pepsin-I3_sf"/>
</dbReference>
<dbReference type="AlphaFoldDB" id="A0A1I8AD94"/>
<sequence>MNAFILVALFAPLAILAQLYNTNPSMGGSVGCVVTGKKLYSHGNYIRDLTDQEQKNLKKYKADLALFKKKIDEAFANAGKIENANSTIPPMPVRPVMPSFCTGPDTTLYILPGCTVQNNKVYIGKEFARNLTDQEKKQLALFAKQMAGGAADAAVSTTKDGVTTTTVTPTSGEASGQVTLDFCTEF</sequence>
<keyword evidence="5" id="KW-1015">Disulfide bond</keyword>
<dbReference type="PANTHER" id="PTHR37969:SF4">
    <property type="entry name" value="PEPSIN INHIBITOR-3-LIKE REPEATED DOMAIN-CONTAINING PROTEIN"/>
    <property type="match status" value="1"/>
</dbReference>
<dbReference type="SUPFAM" id="SSF55149">
    <property type="entry name" value="Pepsin inhibitor-3"/>
    <property type="match status" value="1"/>
</dbReference>
<evidence type="ECO:0000256" key="2">
    <source>
        <dbReference type="ARBA" id="ARBA00008019"/>
    </source>
</evidence>
<keyword evidence="9" id="KW-1185">Reference proteome</keyword>
<dbReference type="GO" id="GO:0005576">
    <property type="term" value="C:extracellular region"/>
    <property type="evidence" value="ECO:0007669"/>
    <property type="project" value="UniProtKB-SubCell"/>
</dbReference>
<keyword evidence="4 7" id="KW-0732">Signal</keyword>
<evidence type="ECO:0000259" key="8">
    <source>
        <dbReference type="Pfam" id="PF06394"/>
    </source>
</evidence>
<evidence type="ECO:0000256" key="3">
    <source>
        <dbReference type="ARBA" id="ARBA00022525"/>
    </source>
</evidence>